<dbReference type="GO" id="GO:0003382">
    <property type="term" value="P:epithelial cell morphogenesis"/>
    <property type="evidence" value="ECO:0007669"/>
    <property type="project" value="TreeGrafter"/>
</dbReference>
<dbReference type="PANTHER" id="PTHR15711:SF15">
    <property type="entry name" value="SIGNAL-INDUCED PROLIFERATION-ASSOCIATED 1-LIKE PROTEIN 3"/>
    <property type="match status" value="1"/>
</dbReference>
<name>A0A3B5LLM9_9TELE</name>
<dbReference type="GO" id="GO:0090162">
    <property type="term" value="P:establishment of epithelial cell polarity"/>
    <property type="evidence" value="ECO:0007669"/>
    <property type="project" value="TreeGrafter"/>
</dbReference>
<keyword evidence="7" id="KW-1185">Reference proteome</keyword>
<keyword evidence="1" id="KW-0343">GTPase activation</keyword>
<evidence type="ECO:0000256" key="4">
    <source>
        <dbReference type="SAM" id="Phobius"/>
    </source>
</evidence>
<protein>
    <recommendedName>
        <fullName evidence="5">Rap-GAP domain-containing protein</fullName>
    </recommendedName>
</protein>
<reference evidence="6" key="2">
    <citation type="submission" date="2025-09" db="UniProtKB">
        <authorList>
            <consortium name="Ensembl"/>
        </authorList>
    </citation>
    <scope>IDENTIFICATION</scope>
</reference>
<dbReference type="GO" id="GO:0005096">
    <property type="term" value="F:GTPase activator activity"/>
    <property type="evidence" value="ECO:0007669"/>
    <property type="project" value="UniProtKB-KW"/>
</dbReference>
<dbReference type="PANTHER" id="PTHR15711">
    <property type="entry name" value="RAP GTPASE-ACTIVATING PROTEIN"/>
    <property type="match status" value="1"/>
</dbReference>
<dbReference type="FunFam" id="3.40.50.11210:FF:000002">
    <property type="entry name" value="Signal-induced proliferation-associated 1-like protein 1"/>
    <property type="match status" value="1"/>
</dbReference>
<organism evidence="6 7">
    <name type="scientific">Xiphophorus couchianus</name>
    <name type="common">Monterrey platyfish</name>
    <dbReference type="NCBI Taxonomy" id="32473"/>
    <lineage>
        <taxon>Eukaryota</taxon>
        <taxon>Metazoa</taxon>
        <taxon>Chordata</taxon>
        <taxon>Craniata</taxon>
        <taxon>Vertebrata</taxon>
        <taxon>Euteleostomi</taxon>
        <taxon>Actinopterygii</taxon>
        <taxon>Neopterygii</taxon>
        <taxon>Teleostei</taxon>
        <taxon>Neoteleostei</taxon>
        <taxon>Acanthomorphata</taxon>
        <taxon>Ovalentaria</taxon>
        <taxon>Atherinomorphae</taxon>
        <taxon>Cyprinodontiformes</taxon>
        <taxon>Poeciliidae</taxon>
        <taxon>Poeciliinae</taxon>
        <taxon>Xiphophorus</taxon>
    </lineage>
</organism>
<feature type="transmembrane region" description="Helical" evidence="4">
    <location>
        <begin position="108"/>
        <end position="128"/>
    </location>
</feature>
<dbReference type="GO" id="GO:0051056">
    <property type="term" value="P:regulation of small GTPase mediated signal transduction"/>
    <property type="evidence" value="ECO:0007669"/>
    <property type="project" value="InterPro"/>
</dbReference>
<accession>A0A3B5LLM9</accession>
<dbReference type="InterPro" id="IPR035974">
    <property type="entry name" value="Rap/Ran-GAP_sf"/>
</dbReference>
<dbReference type="InterPro" id="IPR050989">
    <property type="entry name" value="Rap1_Ran_GAP"/>
</dbReference>
<evidence type="ECO:0000256" key="2">
    <source>
        <dbReference type="ARBA" id="ARBA00022553"/>
    </source>
</evidence>
<evidence type="ECO:0000313" key="6">
    <source>
        <dbReference type="Ensembl" id="ENSXCOP00000010441.1"/>
    </source>
</evidence>
<dbReference type="GO" id="GO:0005886">
    <property type="term" value="C:plasma membrane"/>
    <property type="evidence" value="ECO:0007669"/>
    <property type="project" value="TreeGrafter"/>
</dbReference>
<reference evidence="6" key="1">
    <citation type="submission" date="2025-08" db="UniProtKB">
        <authorList>
            <consortium name="Ensembl"/>
        </authorList>
    </citation>
    <scope>IDENTIFICATION</scope>
</reference>
<dbReference type="SUPFAM" id="SSF111347">
    <property type="entry name" value="Rap/Ran-GAP"/>
    <property type="match status" value="1"/>
</dbReference>
<dbReference type="Ensembl" id="ENSXCOT00000010564.1">
    <property type="protein sequence ID" value="ENSXCOP00000010441.1"/>
    <property type="gene ID" value="ENSXCOG00000007911.1"/>
</dbReference>
<keyword evidence="4" id="KW-0472">Membrane</keyword>
<keyword evidence="3" id="KW-0175">Coiled coil</keyword>
<evidence type="ECO:0000259" key="5">
    <source>
        <dbReference type="PROSITE" id="PS50085"/>
    </source>
</evidence>
<keyword evidence="2" id="KW-0597">Phosphoprotein</keyword>
<evidence type="ECO:0000313" key="7">
    <source>
        <dbReference type="Proteomes" id="UP000261380"/>
    </source>
</evidence>
<dbReference type="GO" id="GO:0005794">
    <property type="term" value="C:Golgi apparatus"/>
    <property type="evidence" value="ECO:0007669"/>
    <property type="project" value="TreeGrafter"/>
</dbReference>
<keyword evidence="4" id="KW-1133">Transmembrane helix</keyword>
<proteinExistence type="predicted"/>
<feature type="domain" description="Rap-GAP" evidence="5">
    <location>
        <begin position="1"/>
        <end position="189"/>
    </location>
</feature>
<dbReference type="Gene3D" id="3.40.50.11210">
    <property type="entry name" value="Rap/Ran-GAP"/>
    <property type="match status" value="1"/>
</dbReference>
<evidence type="ECO:0000256" key="1">
    <source>
        <dbReference type="ARBA" id="ARBA00022468"/>
    </source>
</evidence>
<dbReference type="InterPro" id="IPR000331">
    <property type="entry name" value="Rap/Ran_GAP_dom"/>
</dbReference>
<dbReference type="GeneTree" id="ENSGT00940000159183"/>
<dbReference type="PROSITE" id="PS50085">
    <property type="entry name" value="RAPGAP"/>
    <property type="match status" value="1"/>
</dbReference>
<dbReference type="Pfam" id="PF02145">
    <property type="entry name" value="Rap_GAP"/>
    <property type="match status" value="1"/>
</dbReference>
<keyword evidence="4" id="KW-0812">Transmembrane</keyword>
<evidence type="ECO:0000256" key="3">
    <source>
        <dbReference type="ARBA" id="ARBA00023054"/>
    </source>
</evidence>
<sequence length="353" mass="39828">MYNNEEASPAFSAFLELLGEQVLLKGFSKYAAQLDTKTDSTGTHSLYTTYQGYEVMFHVSTMLPYMPNNPQQLLRKRHIGNDIVTIIFQEPGAQPFTPQNIRSHFQHFFFLVFDCITLIPLFFLSVAVTRMEDVPSFGPPIPSGVTFRDPENFRNFLLAKVINAENAAHKSDKFHTMATRTRQEYLRDLAENYVSSTPLDSAGKLNNLISLASKKRERTKARERAELDADGAIAWRLLAQDFSGGAAELPCALGISDEYMVLIDCSTKEVVFNCFCSDVIGWTLERLSLKIFYGRGDHIAVRVPEGSGHDITEMVQRLKVRVPSLHQFSYNSVLTSVYLYGAFQQQGNSKSFE</sequence>
<dbReference type="Proteomes" id="UP000261380">
    <property type="component" value="Unplaced"/>
</dbReference>
<dbReference type="AlphaFoldDB" id="A0A3B5LLM9"/>
<dbReference type="STRING" id="32473.ENSXCOP00000010441"/>